<evidence type="ECO:0000313" key="3">
    <source>
        <dbReference type="Proteomes" id="UP001528823"/>
    </source>
</evidence>
<organism evidence="2 3">
    <name type="scientific">Spartinivicinus poritis</name>
    <dbReference type="NCBI Taxonomy" id="2994640"/>
    <lineage>
        <taxon>Bacteria</taxon>
        <taxon>Pseudomonadati</taxon>
        <taxon>Pseudomonadota</taxon>
        <taxon>Gammaproteobacteria</taxon>
        <taxon>Oceanospirillales</taxon>
        <taxon>Zooshikellaceae</taxon>
        <taxon>Spartinivicinus</taxon>
    </lineage>
</organism>
<dbReference type="GO" id="GO:0032259">
    <property type="term" value="P:methylation"/>
    <property type="evidence" value="ECO:0007669"/>
    <property type="project" value="UniProtKB-KW"/>
</dbReference>
<keyword evidence="2" id="KW-0808">Transferase</keyword>
<dbReference type="SUPFAM" id="SSF53335">
    <property type="entry name" value="S-adenosyl-L-methionine-dependent methyltransferases"/>
    <property type="match status" value="1"/>
</dbReference>
<sequence length="258" mass="29716">MDYLKINREAWDKRAKVHVDSEFYDVKGFLEGKTSLQEIELIELNDVKGKRLLHLQCHFGLDTMSWARKGAIVTGVDLSSVAINTANHIKRQANIDAKFICSDIYQFNDSEEEINYYDVVFTSYGAICWLPDLNKWAETIAKHLKPGGTFYMVEFHPVYDLVSDYSYFYLAEPVIDESGTYTENCSGEKTKLATWSHPLSNVVNSLIKAGIQINQLNEFPFSPYKCFDGLIEKESGRYYLDKFKYDMPLVFSILGEKR</sequence>
<dbReference type="Pfam" id="PF08242">
    <property type="entry name" value="Methyltransf_12"/>
    <property type="match status" value="1"/>
</dbReference>
<dbReference type="RefSeq" id="WP_274688027.1">
    <property type="nucleotide sequence ID" value="NZ_JAPMOU010000006.1"/>
</dbReference>
<dbReference type="Gene3D" id="3.40.50.150">
    <property type="entry name" value="Vaccinia Virus protein VP39"/>
    <property type="match status" value="1"/>
</dbReference>
<dbReference type="InterPro" id="IPR029063">
    <property type="entry name" value="SAM-dependent_MTases_sf"/>
</dbReference>
<dbReference type="PANTHER" id="PTHR43861">
    <property type="entry name" value="TRANS-ACONITATE 2-METHYLTRANSFERASE-RELATED"/>
    <property type="match status" value="1"/>
</dbReference>
<evidence type="ECO:0000313" key="2">
    <source>
        <dbReference type="EMBL" id="MDE1461665.1"/>
    </source>
</evidence>
<reference evidence="2 3" key="1">
    <citation type="submission" date="2022-11" db="EMBL/GenBank/DDBJ databases">
        <title>Spartinivicinus poritis sp. nov., isolated from scleractinian coral Porites lutea.</title>
        <authorList>
            <person name="Zhang G."/>
            <person name="Cai L."/>
            <person name="Wei Q."/>
        </authorList>
    </citation>
    <scope>NUCLEOTIDE SEQUENCE [LARGE SCALE GENOMIC DNA]</scope>
    <source>
        <strain evidence="2 3">A2-2</strain>
    </source>
</reference>
<dbReference type="Proteomes" id="UP001528823">
    <property type="component" value="Unassembled WGS sequence"/>
</dbReference>
<dbReference type="CDD" id="cd02440">
    <property type="entry name" value="AdoMet_MTases"/>
    <property type="match status" value="1"/>
</dbReference>
<evidence type="ECO:0000259" key="1">
    <source>
        <dbReference type="Pfam" id="PF08242"/>
    </source>
</evidence>
<dbReference type="PANTHER" id="PTHR43861:SF1">
    <property type="entry name" value="TRANS-ACONITATE 2-METHYLTRANSFERASE"/>
    <property type="match status" value="1"/>
</dbReference>
<dbReference type="EMBL" id="JAPMOU010000006">
    <property type="protein sequence ID" value="MDE1461665.1"/>
    <property type="molecule type" value="Genomic_DNA"/>
</dbReference>
<gene>
    <name evidence="2" type="ORF">ORQ98_06755</name>
</gene>
<feature type="domain" description="Methyltransferase type 12" evidence="1">
    <location>
        <begin position="53"/>
        <end position="150"/>
    </location>
</feature>
<keyword evidence="2" id="KW-0489">Methyltransferase</keyword>
<dbReference type="GO" id="GO:0008168">
    <property type="term" value="F:methyltransferase activity"/>
    <property type="evidence" value="ECO:0007669"/>
    <property type="project" value="UniProtKB-KW"/>
</dbReference>
<comment type="caution">
    <text evidence="2">The sequence shown here is derived from an EMBL/GenBank/DDBJ whole genome shotgun (WGS) entry which is preliminary data.</text>
</comment>
<accession>A0ABT5U5M7</accession>
<keyword evidence="3" id="KW-1185">Reference proteome</keyword>
<name>A0ABT5U5M7_9GAMM</name>
<dbReference type="InterPro" id="IPR013217">
    <property type="entry name" value="Methyltransf_12"/>
</dbReference>
<protein>
    <submittedName>
        <fullName evidence="2">Class I SAM-dependent methyltransferase</fullName>
    </submittedName>
</protein>
<proteinExistence type="predicted"/>